<keyword evidence="4" id="KW-1185">Reference proteome</keyword>
<geneLocation type="plasmid" evidence="4">
    <name>pbeh6</name>
</geneLocation>
<accession>A0A2S1LZU9</accession>
<protein>
    <recommendedName>
        <fullName evidence="2">Adenylyltransferase AadA C-terminal domain-containing protein</fullName>
    </recommendedName>
</protein>
<evidence type="ECO:0000259" key="2">
    <source>
        <dbReference type="Pfam" id="PF13427"/>
    </source>
</evidence>
<dbReference type="EMBL" id="CP015328">
    <property type="protein sequence ID" value="AWG44343.1"/>
    <property type="molecule type" value="Genomic_DNA"/>
</dbReference>
<feature type="domain" description="Adenylyltransferase AadA C-terminal" evidence="2">
    <location>
        <begin position="183"/>
        <end position="248"/>
    </location>
</feature>
<dbReference type="GO" id="GO:0016740">
    <property type="term" value="F:transferase activity"/>
    <property type="evidence" value="ECO:0007669"/>
    <property type="project" value="UniProtKB-KW"/>
</dbReference>
<dbReference type="AlphaFoldDB" id="A0A2S1LZU9"/>
<dbReference type="KEGG" id="beo:BEH_26525"/>
<keyword evidence="1" id="KW-0808">Transferase</keyword>
<dbReference type="InterPro" id="IPR043519">
    <property type="entry name" value="NT_sf"/>
</dbReference>
<dbReference type="Proteomes" id="UP000036202">
    <property type="component" value="Plasmid pbeh6"/>
</dbReference>
<gene>
    <name evidence="3" type="ORF">BEH_26525</name>
</gene>
<name>A0A2S1LZU9_9BACI</name>
<evidence type="ECO:0000256" key="1">
    <source>
        <dbReference type="ARBA" id="ARBA00022679"/>
    </source>
</evidence>
<keyword evidence="3" id="KW-0614">Plasmid</keyword>
<organism evidence="3 4">
    <name type="scientific">Priestia filamentosa</name>
    <dbReference type="NCBI Taxonomy" id="1402861"/>
    <lineage>
        <taxon>Bacteria</taxon>
        <taxon>Bacillati</taxon>
        <taxon>Bacillota</taxon>
        <taxon>Bacilli</taxon>
        <taxon>Bacillales</taxon>
        <taxon>Bacillaceae</taxon>
        <taxon>Priestia</taxon>
    </lineage>
</organism>
<dbReference type="Pfam" id="PF13427">
    <property type="entry name" value="AadA_C"/>
    <property type="match status" value="1"/>
</dbReference>
<dbReference type="SUPFAM" id="SSF81301">
    <property type="entry name" value="Nucleotidyltransferase"/>
    <property type="match status" value="1"/>
</dbReference>
<dbReference type="InterPro" id="IPR025184">
    <property type="entry name" value="AadA_C"/>
</dbReference>
<reference evidence="3 4" key="1">
    <citation type="journal article" date="2015" name="PLoS ONE">
        <title>Genome Sequence of Bacillus endophyticus and Analysis of Its Companion Mechanism in the Ketogulonigenium vulgare-Bacillus Strain Consortium.</title>
        <authorList>
            <person name="Jia N."/>
            <person name="Du J."/>
            <person name="Ding M.Z."/>
            <person name="Gao F."/>
            <person name="Yuan Y.J."/>
        </authorList>
    </citation>
    <scope>NUCLEOTIDE SEQUENCE [LARGE SCALE GENOMIC DNA]</scope>
    <source>
        <strain evidence="3 4">Hbe603</strain>
        <plasmid evidence="4">pbeh6</plasmid>
    </source>
</reference>
<evidence type="ECO:0000313" key="3">
    <source>
        <dbReference type="EMBL" id="AWG44343.1"/>
    </source>
</evidence>
<evidence type="ECO:0000313" key="4">
    <source>
        <dbReference type="Proteomes" id="UP000036202"/>
    </source>
</evidence>
<proteinExistence type="predicted"/>
<sequence>MRRVSKIPETIKPLFHDYLKYMEQRFQNDILVGTYLYGSISLSGFDECKSDIDFVTVLKRELNQKEAHTLKLIHKELNIHSLGRRMDGIYIPMDGVGKSNEELPPYFYCSNGKVKKGYWDVNAVTWWMIEQYGIKVYGNEVSDLNIQSQWNKVIENMEYSINSYWINKAKNVIIFMFDDMVEFCILTISRILSTLEGKKILTKTEGANKAQDILPERWHLLLKEGLRLRNNRKSSSLYPSKFKRAKECREFIAFSHDLCNEKYFKELKTEIN</sequence>